<organism evidence="2 3">
    <name type="scientific">Punica granatum</name>
    <name type="common">Pomegranate</name>
    <dbReference type="NCBI Taxonomy" id="22663"/>
    <lineage>
        <taxon>Eukaryota</taxon>
        <taxon>Viridiplantae</taxon>
        <taxon>Streptophyta</taxon>
        <taxon>Embryophyta</taxon>
        <taxon>Tracheophyta</taxon>
        <taxon>Spermatophyta</taxon>
        <taxon>Magnoliopsida</taxon>
        <taxon>eudicotyledons</taxon>
        <taxon>Gunneridae</taxon>
        <taxon>Pentapetalae</taxon>
        <taxon>rosids</taxon>
        <taxon>malvids</taxon>
        <taxon>Myrtales</taxon>
        <taxon>Lythraceae</taxon>
        <taxon>Punica</taxon>
    </lineage>
</organism>
<dbReference type="EMBL" id="MTKT01001090">
    <property type="protein sequence ID" value="OWM86186.1"/>
    <property type="molecule type" value="Genomic_DNA"/>
</dbReference>
<protein>
    <submittedName>
        <fullName evidence="2">Uncharacterized protein</fullName>
    </submittedName>
</protein>
<evidence type="ECO:0000256" key="1">
    <source>
        <dbReference type="SAM" id="MobiDB-lite"/>
    </source>
</evidence>
<name>A0A218XND2_PUNGR</name>
<sequence length="124" mass="14265">MVVDDVQMGRSEERQHSLRNNSQTRDRQREHLRPRDCFELAELVVSSNAEVEDMTCRRVSFGACTKRKLRKPGTPKESKGGLDWNGTHASREDLVDLFPPQLVVLVCTRYQVDILLQPSVKCLR</sequence>
<feature type="region of interest" description="Disordered" evidence="1">
    <location>
        <begin position="1"/>
        <end position="31"/>
    </location>
</feature>
<proteinExistence type="predicted"/>
<reference evidence="3" key="1">
    <citation type="journal article" date="2017" name="Plant J.">
        <title>The pomegranate (Punica granatum L.) genome and the genomics of punicalagin biosynthesis.</title>
        <authorList>
            <person name="Qin G."/>
            <person name="Xu C."/>
            <person name="Ming R."/>
            <person name="Tang H."/>
            <person name="Guyot R."/>
            <person name="Kramer E.M."/>
            <person name="Hu Y."/>
            <person name="Yi X."/>
            <person name="Qi Y."/>
            <person name="Xu X."/>
            <person name="Gao Z."/>
            <person name="Pan H."/>
            <person name="Jian J."/>
            <person name="Tian Y."/>
            <person name="Yue Z."/>
            <person name="Xu Y."/>
        </authorList>
    </citation>
    <scope>NUCLEOTIDE SEQUENCE [LARGE SCALE GENOMIC DNA]</scope>
    <source>
        <strain evidence="3">cv. Dabenzi</strain>
    </source>
</reference>
<evidence type="ECO:0000313" key="3">
    <source>
        <dbReference type="Proteomes" id="UP000197138"/>
    </source>
</evidence>
<evidence type="ECO:0000313" key="2">
    <source>
        <dbReference type="EMBL" id="OWM86186.1"/>
    </source>
</evidence>
<dbReference type="AlphaFoldDB" id="A0A218XND2"/>
<accession>A0A218XND2</accession>
<gene>
    <name evidence="2" type="ORF">CDL15_Pgr011010</name>
</gene>
<comment type="caution">
    <text evidence="2">The sequence shown here is derived from an EMBL/GenBank/DDBJ whole genome shotgun (WGS) entry which is preliminary data.</text>
</comment>
<dbReference type="Proteomes" id="UP000197138">
    <property type="component" value="Unassembled WGS sequence"/>
</dbReference>